<feature type="transmembrane region" description="Helical" evidence="8">
    <location>
        <begin position="453"/>
        <end position="471"/>
    </location>
</feature>
<dbReference type="PROSITE" id="PS50939">
    <property type="entry name" value="CYTOCHROME_B561"/>
    <property type="match status" value="1"/>
</dbReference>
<dbReference type="VEuPathDB" id="FungiDB:AMAG_16217"/>
<dbReference type="GO" id="GO:0016020">
    <property type="term" value="C:membrane"/>
    <property type="evidence" value="ECO:0007669"/>
    <property type="project" value="UniProtKB-SubCell"/>
</dbReference>
<evidence type="ECO:0000256" key="2">
    <source>
        <dbReference type="ARBA" id="ARBA00022448"/>
    </source>
</evidence>
<evidence type="ECO:0000256" key="5">
    <source>
        <dbReference type="ARBA" id="ARBA00022989"/>
    </source>
</evidence>
<comment type="subcellular location">
    <subcellularLocation>
        <location evidence="1">Membrane</location>
    </subcellularLocation>
</comment>
<evidence type="ECO:0000256" key="9">
    <source>
        <dbReference type="SAM" id="SignalP"/>
    </source>
</evidence>
<keyword evidence="4" id="KW-0249">Electron transport</keyword>
<reference evidence="12 13" key="1">
    <citation type="submission" date="2009-11" db="EMBL/GenBank/DDBJ databases">
        <title>Annotation of Allomyces macrogynus ATCC 38327.</title>
        <authorList>
            <consortium name="The Broad Institute Genome Sequencing Platform"/>
            <person name="Russ C."/>
            <person name="Cuomo C."/>
            <person name="Burger G."/>
            <person name="Gray M.W."/>
            <person name="Holland P.W.H."/>
            <person name="King N."/>
            <person name="Lang F.B.F."/>
            <person name="Roger A.J."/>
            <person name="Ruiz-Trillo I."/>
            <person name="Young S.K."/>
            <person name="Zeng Q."/>
            <person name="Gargeya S."/>
            <person name="Fitzgerald M."/>
            <person name="Haas B."/>
            <person name="Abouelleil A."/>
            <person name="Alvarado L."/>
            <person name="Arachchi H.M."/>
            <person name="Berlin A."/>
            <person name="Chapman S.B."/>
            <person name="Gearin G."/>
            <person name="Goldberg J."/>
            <person name="Griggs A."/>
            <person name="Gujja S."/>
            <person name="Hansen M."/>
            <person name="Heiman D."/>
            <person name="Howarth C."/>
            <person name="Larimer J."/>
            <person name="Lui A."/>
            <person name="MacDonald P.J.P."/>
            <person name="McCowen C."/>
            <person name="Montmayeur A."/>
            <person name="Murphy C."/>
            <person name="Neiman D."/>
            <person name="Pearson M."/>
            <person name="Priest M."/>
            <person name="Roberts A."/>
            <person name="Saif S."/>
            <person name="Shea T."/>
            <person name="Sisk P."/>
            <person name="Stolte C."/>
            <person name="Sykes S."/>
            <person name="Wortman J."/>
            <person name="Nusbaum C."/>
            <person name="Birren B."/>
        </authorList>
    </citation>
    <scope>NUCLEOTIDE SEQUENCE [LARGE SCALE GENOMIC DNA]</scope>
    <source>
        <strain evidence="12 13">ATCC 38327</strain>
    </source>
</reference>
<evidence type="ECO:0000259" key="11">
    <source>
        <dbReference type="PROSITE" id="PS50939"/>
    </source>
</evidence>
<dbReference type="Gene3D" id="1.20.120.1770">
    <property type="match status" value="1"/>
</dbReference>
<gene>
    <name evidence="12" type="ORF">AMAG_16217</name>
</gene>
<dbReference type="Proteomes" id="UP000054350">
    <property type="component" value="Unassembled WGS sequence"/>
</dbReference>
<evidence type="ECO:0000259" key="10">
    <source>
        <dbReference type="PROSITE" id="PS50836"/>
    </source>
</evidence>
<accession>A0A0L0TA89</accession>
<dbReference type="SUPFAM" id="SSF49344">
    <property type="entry name" value="CBD9-like"/>
    <property type="match status" value="2"/>
</dbReference>
<dbReference type="InterPro" id="IPR015920">
    <property type="entry name" value="Cellobiose_DH-like_cyt"/>
</dbReference>
<reference evidence="13" key="2">
    <citation type="submission" date="2009-11" db="EMBL/GenBank/DDBJ databases">
        <title>The Genome Sequence of Allomyces macrogynus strain ATCC 38327.</title>
        <authorList>
            <consortium name="The Broad Institute Genome Sequencing Platform"/>
            <person name="Russ C."/>
            <person name="Cuomo C."/>
            <person name="Shea T."/>
            <person name="Young S.K."/>
            <person name="Zeng Q."/>
            <person name="Koehrsen M."/>
            <person name="Haas B."/>
            <person name="Borodovsky M."/>
            <person name="Guigo R."/>
            <person name="Alvarado L."/>
            <person name="Berlin A."/>
            <person name="Borenstein D."/>
            <person name="Chen Z."/>
            <person name="Engels R."/>
            <person name="Freedman E."/>
            <person name="Gellesch M."/>
            <person name="Goldberg J."/>
            <person name="Griggs A."/>
            <person name="Gujja S."/>
            <person name="Heiman D."/>
            <person name="Hepburn T."/>
            <person name="Howarth C."/>
            <person name="Jen D."/>
            <person name="Larson L."/>
            <person name="Lewis B."/>
            <person name="Mehta T."/>
            <person name="Park D."/>
            <person name="Pearson M."/>
            <person name="Roberts A."/>
            <person name="Saif S."/>
            <person name="Shenoy N."/>
            <person name="Sisk P."/>
            <person name="Stolte C."/>
            <person name="Sykes S."/>
            <person name="Walk T."/>
            <person name="White J."/>
            <person name="Yandava C."/>
            <person name="Burger G."/>
            <person name="Gray M.W."/>
            <person name="Holland P.W.H."/>
            <person name="King N."/>
            <person name="Lang F.B.F."/>
            <person name="Roger A.J."/>
            <person name="Ruiz-Trillo I."/>
            <person name="Lander E."/>
            <person name="Nusbaum C."/>
        </authorList>
    </citation>
    <scope>NUCLEOTIDE SEQUENCE [LARGE SCALE GENOMIC DNA]</scope>
    <source>
        <strain evidence="13">ATCC 38327</strain>
    </source>
</reference>
<keyword evidence="9" id="KW-0732">Signal</keyword>
<feature type="transmembrane region" description="Helical" evidence="8">
    <location>
        <begin position="382"/>
        <end position="407"/>
    </location>
</feature>
<feature type="domain" description="Cytochrome b561" evidence="11">
    <location>
        <begin position="348"/>
        <end position="541"/>
    </location>
</feature>
<feature type="transmembrane region" description="Helical" evidence="8">
    <location>
        <begin position="515"/>
        <end position="535"/>
    </location>
</feature>
<dbReference type="Pfam" id="PF16010">
    <property type="entry name" value="CDH-cyt"/>
    <property type="match status" value="2"/>
</dbReference>
<name>A0A0L0TA89_ALLM3</name>
<evidence type="ECO:0000256" key="1">
    <source>
        <dbReference type="ARBA" id="ARBA00004370"/>
    </source>
</evidence>
<keyword evidence="2" id="KW-0813">Transport</keyword>
<dbReference type="InterPro" id="IPR005018">
    <property type="entry name" value="DOMON_domain"/>
</dbReference>
<dbReference type="EMBL" id="GG745373">
    <property type="protein sequence ID" value="KNE71662.1"/>
    <property type="molecule type" value="Genomic_DNA"/>
</dbReference>
<evidence type="ECO:0000256" key="3">
    <source>
        <dbReference type="ARBA" id="ARBA00022692"/>
    </source>
</evidence>
<dbReference type="STRING" id="578462.A0A0L0TA89"/>
<keyword evidence="5 8" id="KW-1133">Transmembrane helix</keyword>
<sequence>MSATAARFGRAAAVAMVATLALFLLASSTVTGRPASRTGGSSATSGVAGTPVCVDSKLCVSMMPANNGASVDVTINTTVAGWAGVGLGSSMSNADCLMVWKDSSGKWAVSRRYATSHDLPTAASAQNVQIVASSASSVTVRRPATLSASARDQSFSNSSQAFIWAYATSAVSGSNFARHAAEGSFSYNALSVTEGSDAKAAGDSSVTGSATGSTAAAASLSGMPVVCPSSKVCVAMGIVPGNTSYVDVLLNTTISSGWIGIGIGSSMRSADILMAWRENNQWVVSRRHSTGHETPAPATTQAIQIVASTASTVTVRRPVTLTASSGDQSFTNSSQTFIWAVADGVSASAGNLGMHRSEGTFTYNAYSADGTAASTSQRSTMIAVHGILMAVAWSFLSFMGVFAARFLKNKWPKTWFPVHRALLGLAVLLTIIGFAVMVAATDGEHFDGLHGKLGLAITAGCLAQGVLGFLIDRWFDANRTEVPWWDKLHWYLGYLVGLGGPVNVVLGHMKNDTATWLLAVNVAVMGVLVIAFAWGQVKIGQQHEHQAMPLVDKNASADRDQLGANAAAGPTGDQHGSTDAIAPRP</sequence>
<dbReference type="AlphaFoldDB" id="A0A0L0TA89"/>
<feature type="domain" description="DOMON" evidence="10">
    <location>
        <begin position="230"/>
        <end position="342"/>
    </location>
</feature>
<feature type="transmembrane region" description="Helical" evidence="8">
    <location>
        <begin position="419"/>
        <end position="441"/>
    </location>
</feature>
<evidence type="ECO:0000256" key="7">
    <source>
        <dbReference type="SAM" id="MobiDB-lite"/>
    </source>
</evidence>
<evidence type="ECO:0000256" key="6">
    <source>
        <dbReference type="ARBA" id="ARBA00023136"/>
    </source>
</evidence>
<dbReference type="Pfam" id="PF03188">
    <property type="entry name" value="Cytochrom_B561"/>
    <property type="match status" value="1"/>
</dbReference>
<dbReference type="InterPro" id="IPR006593">
    <property type="entry name" value="Cyt_b561/ferric_Rdtase_TM"/>
</dbReference>
<keyword evidence="3 8" id="KW-0812">Transmembrane</keyword>
<organism evidence="12 13">
    <name type="scientific">Allomyces macrogynus (strain ATCC 38327)</name>
    <name type="common">Allomyces javanicus var. macrogynus</name>
    <dbReference type="NCBI Taxonomy" id="578462"/>
    <lineage>
        <taxon>Eukaryota</taxon>
        <taxon>Fungi</taxon>
        <taxon>Fungi incertae sedis</taxon>
        <taxon>Blastocladiomycota</taxon>
        <taxon>Blastocladiomycetes</taxon>
        <taxon>Blastocladiales</taxon>
        <taxon>Blastocladiaceae</taxon>
        <taxon>Allomyces</taxon>
    </lineage>
</organism>
<dbReference type="eggNOG" id="KOG4293">
    <property type="taxonomic scope" value="Eukaryota"/>
</dbReference>
<dbReference type="PANTHER" id="PTHR47797:SF3">
    <property type="entry name" value="CYTOCHROME B561 DOMAIN-CONTAINING PROTEIN"/>
    <property type="match status" value="1"/>
</dbReference>
<keyword evidence="6 8" id="KW-0472">Membrane</keyword>
<protein>
    <recommendedName>
        <fullName evidence="14">Cytochrome b561 domain-containing protein</fullName>
    </recommendedName>
</protein>
<keyword evidence="13" id="KW-1185">Reference proteome</keyword>
<evidence type="ECO:0000313" key="13">
    <source>
        <dbReference type="Proteomes" id="UP000054350"/>
    </source>
</evidence>
<feature type="region of interest" description="Disordered" evidence="7">
    <location>
        <begin position="561"/>
        <end position="585"/>
    </location>
</feature>
<dbReference type="CDD" id="cd09630">
    <property type="entry name" value="CDH_like_cytochrome"/>
    <property type="match status" value="2"/>
</dbReference>
<dbReference type="CDD" id="cd08760">
    <property type="entry name" value="Cyt_b561_FRRS1_like"/>
    <property type="match status" value="1"/>
</dbReference>
<dbReference type="PANTHER" id="PTHR47797">
    <property type="entry name" value="DEHYDROGENASE, PUTATIVE (AFU_ORTHOLOGUE AFUA_8G05805)-RELATED"/>
    <property type="match status" value="1"/>
</dbReference>
<feature type="transmembrane region" description="Helical" evidence="8">
    <location>
        <begin position="491"/>
        <end position="509"/>
    </location>
</feature>
<evidence type="ECO:0000256" key="8">
    <source>
        <dbReference type="SAM" id="Phobius"/>
    </source>
</evidence>
<evidence type="ECO:0008006" key="14">
    <source>
        <dbReference type="Google" id="ProtNLM"/>
    </source>
</evidence>
<proteinExistence type="predicted"/>
<evidence type="ECO:0000313" key="12">
    <source>
        <dbReference type="EMBL" id="KNE71662.1"/>
    </source>
</evidence>
<dbReference type="Gene3D" id="2.60.40.1210">
    <property type="entry name" value="Cellobiose dehydrogenase, cytochrome domain"/>
    <property type="match status" value="1"/>
</dbReference>
<dbReference type="OrthoDB" id="19261at2759"/>
<dbReference type="PROSITE" id="PS50836">
    <property type="entry name" value="DOMON"/>
    <property type="match status" value="2"/>
</dbReference>
<feature type="domain" description="DOMON" evidence="10">
    <location>
        <begin position="54"/>
        <end position="167"/>
    </location>
</feature>
<dbReference type="SMART" id="SM00665">
    <property type="entry name" value="B561"/>
    <property type="match status" value="1"/>
</dbReference>
<dbReference type="SMART" id="SM00664">
    <property type="entry name" value="DoH"/>
    <property type="match status" value="2"/>
</dbReference>
<evidence type="ECO:0000256" key="4">
    <source>
        <dbReference type="ARBA" id="ARBA00022982"/>
    </source>
</evidence>
<feature type="signal peptide" evidence="9">
    <location>
        <begin position="1"/>
        <end position="32"/>
    </location>
</feature>
<feature type="chain" id="PRO_5005548597" description="Cytochrome b561 domain-containing protein" evidence="9">
    <location>
        <begin position="33"/>
        <end position="585"/>
    </location>
</feature>